<accession>A0A316DCV3</accession>
<dbReference type="PANTHER" id="PTHR21198:SF7">
    <property type="entry name" value="ASPARTATE-GLUTAMATE RACEMASE FAMILY"/>
    <property type="match status" value="1"/>
</dbReference>
<dbReference type="GO" id="GO:0047661">
    <property type="term" value="F:amino-acid racemase activity"/>
    <property type="evidence" value="ECO:0007669"/>
    <property type="project" value="InterPro"/>
</dbReference>
<dbReference type="EMBL" id="QGGL01000002">
    <property type="protein sequence ID" value="PWK15795.1"/>
    <property type="molecule type" value="Genomic_DNA"/>
</dbReference>
<sequence length="229" mass="26219">MKQKLVGILGGMGPFASAEFVNTIYEQNLNLGMEQNKPRVVLCSDPSIPDRTSSIEAGTNDAVTQKLISLWEQMSCMGIEVLIIPCITSHYYVQQYPEAMREMMVNLVTLTLDEVERSDRTYLLFATNGSYRTRLLEHERILIPSVEDQVRIHELLYTMKQYGSRPDLLRQAYDVALSLVEHYGADGWISGCTEFHLLTRYVMREQEAMASRILDPLMLVARAWPQFAF</sequence>
<proteinExistence type="predicted"/>
<dbReference type="AlphaFoldDB" id="A0A316DCV3"/>
<dbReference type="RefSeq" id="WP_109686002.1">
    <property type="nucleotide sequence ID" value="NZ_QGGL01000002.1"/>
</dbReference>
<dbReference type="Proteomes" id="UP000245634">
    <property type="component" value="Unassembled WGS sequence"/>
</dbReference>
<dbReference type="InterPro" id="IPR001920">
    <property type="entry name" value="Asp/Glu_race"/>
</dbReference>
<evidence type="ECO:0000256" key="1">
    <source>
        <dbReference type="ARBA" id="ARBA00023235"/>
    </source>
</evidence>
<evidence type="ECO:0000313" key="3">
    <source>
        <dbReference type="Proteomes" id="UP000245634"/>
    </source>
</evidence>
<dbReference type="Pfam" id="PF01177">
    <property type="entry name" value="Asp_Glu_race"/>
    <property type="match status" value="1"/>
</dbReference>
<dbReference type="Gene3D" id="3.40.50.1860">
    <property type="match status" value="2"/>
</dbReference>
<dbReference type="PANTHER" id="PTHR21198">
    <property type="entry name" value="GLUTAMATE RACEMASE"/>
    <property type="match status" value="1"/>
</dbReference>
<dbReference type="OrthoDB" id="9803739at2"/>
<organism evidence="2 3">
    <name type="scientific">Tumebacillus permanentifrigoris</name>
    <dbReference type="NCBI Taxonomy" id="378543"/>
    <lineage>
        <taxon>Bacteria</taxon>
        <taxon>Bacillati</taxon>
        <taxon>Bacillota</taxon>
        <taxon>Bacilli</taxon>
        <taxon>Bacillales</taxon>
        <taxon>Alicyclobacillaceae</taxon>
        <taxon>Tumebacillus</taxon>
    </lineage>
</organism>
<keyword evidence="1" id="KW-0413">Isomerase</keyword>
<dbReference type="InterPro" id="IPR015942">
    <property type="entry name" value="Asp/Glu/hydantoin_racemase"/>
</dbReference>
<gene>
    <name evidence="2" type="ORF">C7459_10235</name>
</gene>
<comment type="caution">
    <text evidence="2">The sequence shown here is derived from an EMBL/GenBank/DDBJ whole genome shotgun (WGS) entry which is preliminary data.</text>
</comment>
<reference evidence="2 3" key="1">
    <citation type="submission" date="2018-05" db="EMBL/GenBank/DDBJ databases">
        <title>Genomic Encyclopedia of Type Strains, Phase IV (KMG-IV): sequencing the most valuable type-strain genomes for metagenomic binning, comparative biology and taxonomic classification.</title>
        <authorList>
            <person name="Goeker M."/>
        </authorList>
    </citation>
    <scope>NUCLEOTIDE SEQUENCE [LARGE SCALE GENOMIC DNA]</scope>
    <source>
        <strain evidence="2 3">DSM 18773</strain>
    </source>
</reference>
<name>A0A316DCV3_9BACL</name>
<dbReference type="SUPFAM" id="SSF53681">
    <property type="entry name" value="Aspartate/glutamate racemase"/>
    <property type="match status" value="2"/>
</dbReference>
<protein>
    <submittedName>
        <fullName evidence="2">Aspartate racemase</fullName>
    </submittedName>
</protein>
<evidence type="ECO:0000313" key="2">
    <source>
        <dbReference type="EMBL" id="PWK15795.1"/>
    </source>
</evidence>
<keyword evidence="3" id="KW-1185">Reference proteome</keyword>